<accession>A0ABQ9AH87</accession>
<gene>
    <name evidence="1" type="ORF">OIU77_007424</name>
</gene>
<evidence type="ECO:0000313" key="1">
    <source>
        <dbReference type="EMBL" id="KAJ6339454.1"/>
    </source>
</evidence>
<name>A0ABQ9AH87_9ROSI</name>
<protein>
    <submittedName>
        <fullName evidence="1">Uncharacterized protein</fullName>
    </submittedName>
</protein>
<dbReference type="EMBL" id="JAPFFI010000020">
    <property type="protein sequence ID" value="KAJ6339454.1"/>
    <property type="molecule type" value="Genomic_DNA"/>
</dbReference>
<proteinExistence type="predicted"/>
<reference evidence="1" key="1">
    <citation type="submission" date="2022-10" db="EMBL/GenBank/DDBJ databases">
        <authorList>
            <person name="Hyden B.L."/>
            <person name="Feng K."/>
            <person name="Yates T."/>
            <person name="Jawdy S."/>
            <person name="Smart L.B."/>
            <person name="Muchero W."/>
        </authorList>
    </citation>
    <scope>NUCLEOTIDE SEQUENCE</scope>
    <source>
        <tissue evidence="1">Shoot tip</tissue>
    </source>
</reference>
<comment type="caution">
    <text evidence="1">The sequence shown here is derived from an EMBL/GenBank/DDBJ whole genome shotgun (WGS) entry which is preliminary data.</text>
</comment>
<keyword evidence="2" id="KW-1185">Reference proteome</keyword>
<dbReference type="Proteomes" id="UP001141253">
    <property type="component" value="Chromosome 15W"/>
</dbReference>
<sequence length="99" mass="11373">MDTHTFKLAINSSDYNRMFRTGPGPKYEKVAEQIAKSLAAAGFSYKIDVTGMCQSEYVNQCCGVEKSFYGFEVSPEENEMPEQWTQLHLLQSERRKHQV</sequence>
<reference evidence="1" key="2">
    <citation type="journal article" date="2023" name="Int. J. Mol. Sci.">
        <title>De Novo Assembly and Annotation of 11 Diverse Shrub Willow (Salix) Genomes Reveals Novel Gene Organization in Sex-Linked Regions.</title>
        <authorList>
            <person name="Hyden B."/>
            <person name="Feng K."/>
            <person name="Yates T.B."/>
            <person name="Jawdy S."/>
            <person name="Cereghino C."/>
            <person name="Smart L.B."/>
            <person name="Muchero W."/>
        </authorList>
    </citation>
    <scope>NUCLEOTIDE SEQUENCE</scope>
    <source>
        <tissue evidence="1">Shoot tip</tissue>
    </source>
</reference>
<evidence type="ECO:0000313" key="2">
    <source>
        <dbReference type="Proteomes" id="UP001141253"/>
    </source>
</evidence>
<organism evidence="1 2">
    <name type="scientific">Salix suchowensis</name>
    <dbReference type="NCBI Taxonomy" id="1278906"/>
    <lineage>
        <taxon>Eukaryota</taxon>
        <taxon>Viridiplantae</taxon>
        <taxon>Streptophyta</taxon>
        <taxon>Embryophyta</taxon>
        <taxon>Tracheophyta</taxon>
        <taxon>Spermatophyta</taxon>
        <taxon>Magnoliopsida</taxon>
        <taxon>eudicotyledons</taxon>
        <taxon>Gunneridae</taxon>
        <taxon>Pentapetalae</taxon>
        <taxon>rosids</taxon>
        <taxon>fabids</taxon>
        <taxon>Malpighiales</taxon>
        <taxon>Salicaceae</taxon>
        <taxon>Saliceae</taxon>
        <taxon>Salix</taxon>
    </lineage>
</organism>